<sequence>MDDVRELNLKPNKSFYLTETPKISTHSQPVSKSAIHVPMGYDSMTASCSYRNNNFQNSDDEYYKRYEHDEAPVKESSLHNSSSLKDGKVTLTDSELDKIEIQVFSNVSQQLQTDESSVSSLESNIKFFKTTVQEIFDNFYANMRDFELYKKRFHEILAKNREDSLGDMEDFIKDMIHHIMSSDASNESNKSESLTESEVNAKTWSGHGDGSQAIIPRENTSGVKNTDDILRIILMNDGPCVQIKMNDRNHLSEINIKSPNLDAAKNQIASADNLKKLAAKKLLLENYIQQEVNAPDREIPVKVSYAKKNIHLDEDFAPNYSGDSKSFMARLCNYLCKRFRRNSFG</sequence>
<reference evidence="1" key="2">
    <citation type="submission" date="2020-12" db="EMBL/GenBank/DDBJ databases">
        <authorList>
            <person name="Kanost M."/>
        </authorList>
    </citation>
    <scope>NUCLEOTIDE SEQUENCE</scope>
</reference>
<evidence type="ECO:0000313" key="1">
    <source>
        <dbReference type="EMBL" id="KAG6441892.1"/>
    </source>
</evidence>
<dbReference type="EMBL" id="JH668289">
    <property type="protein sequence ID" value="KAG6441892.1"/>
    <property type="molecule type" value="Genomic_DNA"/>
</dbReference>
<reference evidence="1" key="1">
    <citation type="journal article" date="2016" name="Insect Biochem. Mol. Biol.">
        <title>Multifaceted biological insights from a draft genome sequence of the tobacco hornworm moth, Manduca sexta.</title>
        <authorList>
            <person name="Kanost M.R."/>
            <person name="Arrese E.L."/>
            <person name="Cao X."/>
            <person name="Chen Y.R."/>
            <person name="Chellapilla S."/>
            <person name="Goldsmith M.R."/>
            <person name="Grosse-Wilde E."/>
            <person name="Heckel D.G."/>
            <person name="Herndon N."/>
            <person name="Jiang H."/>
            <person name="Papanicolaou A."/>
            <person name="Qu J."/>
            <person name="Soulages J.L."/>
            <person name="Vogel H."/>
            <person name="Walters J."/>
            <person name="Waterhouse R.M."/>
            <person name="Ahn S.J."/>
            <person name="Almeida F.C."/>
            <person name="An C."/>
            <person name="Aqrawi P."/>
            <person name="Bretschneider A."/>
            <person name="Bryant W.B."/>
            <person name="Bucks S."/>
            <person name="Chao H."/>
            <person name="Chevignon G."/>
            <person name="Christen J.M."/>
            <person name="Clarke D.F."/>
            <person name="Dittmer N.T."/>
            <person name="Ferguson L.C.F."/>
            <person name="Garavelou S."/>
            <person name="Gordon K.H.J."/>
            <person name="Gunaratna R.T."/>
            <person name="Han Y."/>
            <person name="Hauser F."/>
            <person name="He Y."/>
            <person name="Heidel-Fischer H."/>
            <person name="Hirsh A."/>
            <person name="Hu Y."/>
            <person name="Jiang H."/>
            <person name="Kalra D."/>
            <person name="Klinner C."/>
            <person name="Konig C."/>
            <person name="Kovar C."/>
            <person name="Kroll A.R."/>
            <person name="Kuwar S.S."/>
            <person name="Lee S.L."/>
            <person name="Lehman R."/>
            <person name="Li K."/>
            <person name="Li Z."/>
            <person name="Liang H."/>
            <person name="Lovelace S."/>
            <person name="Lu Z."/>
            <person name="Mansfield J.H."/>
            <person name="McCulloch K.J."/>
            <person name="Mathew T."/>
            <person name="Morton B."/>
            <person name="Muzny D.M."/>
            <person name="Neunemann D."/>
            <person name="Ongeri F."/>
            <person name="Pauchet Y."/>
            <person name="Pu L.L."/>
            <person name="Pyrousis I."/>
            <person name="Rao X.J."/>
            <person name="Redding A."/>
            <person name="Roesel C."/>
            <person name="Sanchez-Gracia A."/>
            <person name="Schaack S."/>
            <person name="Shukla A."/>
            <person name="Tetreau G."/>
            <person name="Wang Y."/>
            <person name="Xiong G.H."/>
            <person name="Traut W."/>
            <person name="Walsh T.K."/>
            <person name="Worley K.C."/>
            <person name="Wu D."/>
            <person name="Wu W."/>
            <person name="Wu Y.Q."/>
            <person name="Zhang X."/>
            <person name="Zou Z."/>
            <person name="Zucker H."/>
            <person name="Briscoe A.D."/>
            <person name="Burmester T."/>
            <person name="Clem R.J."/>
            <person name="Feyereisen R."/>
            <person name="Grimmelikhuijzen C.J.P."/>
            <person name="Hamodrakas S.J."/>
            <person name="Hansson B.S."/>
            <person name="Huguet E."/>
            <person name="Jermiin L.S."/>
            <person name="Lan Q."/>
            <person name="Lehman H.K."/>
            <person name="Lorenzen M."/>
            <person name="Merzendorfer H."/>
            <person name="Michalopoulos I."/>
            <person name="Morton D.B."/>
            <person name="Muthukrishnan S."/>
            <person name="Oakeshott J.G."/>
            <person name="Palmer W."/>
            <person name="Park Y."/>
            <person name="Passarelli A.L."/>
            <person name="Rozas J."/>
            <person name="Schwartz L.M."/>
            <person name="Smith W."/>
            <person name="Southgate A."/>
            <person name="Vilcinskas A."/>
            <person name="Vogt R."/>
            <person name="Wang P."/>
            <person name="Werren J."/>
            <person name="Yu X.Q."/>
            <person name="Zhou J.J."/>
            <person name="Brown S.J."/>
            <person name="Scherer S.E."/>
            <person name="Richards S."/>
            <person name="Blissard G.W."/>
        </authorList>
    </citation>
    <scope>NUCLEOTIDE SEQUENCE</scope>
</reference>
<accession>A0A922CD77</accession>
<evidence type="ECO:0000313" key="2">
    <source>
        <dbReference type="Proteomes" id="UP000791440"/>
    </source>
</evidence>
<name>A0A922CD77_MANSE</name>
<gene>
    <name evidence="1" type="ORF">O3G_MSEX002062</name>
</gene>
<proteinExistence type="predicted"/>
<protein>
    <submittedName>
        <fullName evidence="1">Uncharacterized protein</fullName>
    </submittedName>
</protein>
<dbReference type="OrthoDB" id="7467136at2759"/>
<comment type="caution">
    <text evidence="1">The sequence shown here is derived from an EMBL/GenBank/DDBJ whole genome shotgun (WGS) entry which is preliminary data.</text>
</comment>
<keyword evidence="2" id="KW-1185">Reference proteome</keyword>
<dbReference type="AlphaFoldDB" id="A0A922CD77"/>
<dbReference type="Proteomes" id="UP000791440">
    <property type="component" value="Unassembled WGS sequence"/>
</dbReference>
<organism evidence="1 2">
    <name type="scientific">Manduca sexta</name>
    <name type="common">Tobacco hawkmoth</name>
    <name type="synonym">Tobacco hornworm</name>
    <dbReference type="NCBI Taxonomy" id="7130"/>
    <lineage>
        <taxon>Eukaryota</taxon>
        <taxon>Metazoa</taxon>
        <taxon>Ecdysozoa</taxon>
        <taxon>Arthropoda</taxon>
        <taxon>Hexapoda</taxon>
        <taxon>Insecta</taxon>
        <taxon>Pterygota</taxon>
        <taxon>Neoptera</taxon>
        <taxon>Endopterygota</taxon>
        <taxon>Lepidoptera</taxon>
        <taxon>Glossata</taxon>
        <taxon>Ditrysia</taxon>
        <taxon>Bombycoidea</taxon>
        <taxon>Sphingidae</taxon>
        <taxon>Sphinginae</taxon>
        <taxon>Sphingini</taxon>
        <taxon>Manduca</taxon>
    </lineage>
</organism>